<gene>
    <name evidence="2" type="ORF">GM50_23740</name>
</gene>
<dbReference type="InterPro" id="IPR000792">
    <property type="entry name" value="Tscrpt_reg_LuxR_C"/>
</dbReference>
<feature type="domain" description="HTH luxR-type" evidence="1">
    <location>
        <begin position="8"/>
        <end position="66"/>
    </location>
</feature>
<evidence type="ECO:0000259" key="1">
    <source>
        <dbReference type="SMART" id="SM00421"/>
    </source>
</evidence>
<sequence>MSIYSADFPRLTHVQRETLRMLSEGLSNSEIARVNFVSEKAVEQMVSRIAQSFNISQNPAQNMRVLLTLAFLTGLEEVPV</sequence>
<reference evidence="2" key="1">
    <citation type="submission" date="2014-05" db="EMBL/GenBank/DDBJ databases">
        <title>Key roles for freshwater Actinobacteria revealed by deep metagenomic sequencing.</title>
        <authorList>
            <person name="Ghai R."/>
            <person name="Mizuno C.M."/>
            <person name="Picazo A."/>
            <person name="Camacho A."/>
            <person name="Rodriguez-Valera F."/>
        </authorList>
    </citation>
    <scope>NUCLEOTIDE SEQUENCE</scope>
</reference>
<dbReference type="SMART" id="SM00421">
    <property type="entry name" value="HTH_LUXR"/>
    <property type="match status" value="1"/>
</dbReference>
<evidence type="ECO:0000313" key="2">
    <source>
        <dbReference type="EMBL" id="KGA12697.1"/>
    </source>
</evidence>
<dbReference type="GO" id="GO:0006355">
    <property type="term" value="P:regulation of DNA-templated transcription"/>
    <property type="evidence" value="ECO:0007669"/>
    <property type="project" value="InterPro"/>
</dbReference>
<dbReference type="SUPFAM" id="SSF46894">
    <property type="entry name" value="C-terminal effector domain of the bipartite response regulators"/>
    <property type="match status" value="1"/>
</dbReference>
<organism evidence="2">
    <name type="scientific">freshwater metagenome</name>
    <dbReference type="NCBI Taxonomy" id="449393"/>
    <lineage>
        <taxon>unclassified sequences</taxon>
        <taxon>metagenomes</taxon>
        <taxon>ecological metagenomes</taxon>
    </lineage>
</organism>
<name>A0A094PNM5_9ZZZZ</name>
<dbReference type="InterPro" id="IPR036388">
    <property type="entry name" value="WH-like_DNA-bd_sf"/>
</dbReference>
<dbReference type="AlphaFoldDB" id="A0A094PNM5"/>
<accession>A0A094PNM5</accession>
<dbReference type="Pfam" id="PF00196">
    <property type="entry name" value="GerE"/>
    <property type="match status" value="1"/>
</dbReference>
<dbReference type="GO" id="GO:0003677">
    <property type="term" value="F:DNA binding"/>
    <property type="evidence" value="ECO:0007669"/>
    <property type="project" value="InterPro"/>
</dbReference>
<protein>
    <recommendedName>
        <fullName evidence="1">HTH luxR-type domain-containing protein</fullName>
    </recommendedName>
</protein>
<dbReference type="Gene3D" id="1.10.10.10">
    <property type="entry name" value="Winged helix-like DNA-binding domain superfamily/Winged helix DNA-binding domain"/>
    <property type="match status" value="1"/>
</dbReference>
<dbReference type="EMBL" id="JNSK01000193">
    <property type="protein sequence ID" value="KGA12697.1"/>
    <property type="molecule type" value="Genomic_DNA"/>
</dbReference>
<proteinExistence type="predicted"/>
<dbReference type="InterPro" id="IPR016032">
    <property type="entry name" value="Sig_transdc_resp-reg_C-effctor"/>
</dbReference>
<comment type="caution">
    <text evidence="2">The sequence shown here is derived from an EMBL/GenBank/DDBJ whole genome shotgun (WGS) entry which is preliminary data.</text>
</comment>